<dbReference type="OrthoDB" id="9791262at2"/>
<keyword evidence="2" id="KW-1185">Reference proteome</keyword>
<dbReference type="PATRIC" id="fig|1675527.3.peg.1873"/>
<protein>
    <submittedName>
        <fullName evidence="1">Phytanoyl-CoA dioxygenase family protein</fullName>
    </submittedName>
</protein>
<dbReference type="Proteomes" id="UP000037178">
    <property type="component" value="Unassembled WGS sequence"/>
</dbReference>
<dbReference type="RefSeq" id="WP_049642645.1">
    <property type="nucleotide sequence ID" value="NZ_LFTY01000002.1"/>
</dbReference>
<dbReference type="AlphaFoldDB" id="A0A0J9GTJ6"/>
<dbReference type="SUPFAM" id="SSF51197">
    <property type="entry name" value="Clavaminate synthase-like"/>
    <property type="match status" value="1"/>
</dbReference>
<name>A0A0J9GTJ6_9RHOB</name>
<dbReference type="PANTHER" id="PTHR20883">
    <property type="entry name" value="PHYTANOYL-COA DIOXYGENASE DOMAIN CONTAINING 1"/>
    <property type="match status" value="1"/>
</dbReference>
<evidence type="ECO:0000313" key="1">
    <source>
        <dbReference type="EMBL" id="KMW56823.1"/>
    </source>
</evidence>
<sequence>MTEVLTQAQIDEYRETGGIVVEGRLSAQDLAEIRAAIAQSYEEARGLTASTDRLDLEDSHAPDDPRIRRIKLPHTQYEVFQRLMTSDAILAPARDLIGPNLRLHTTKLNMKMAGYGAAVEWHQDMAFYPHTNDDVLAMGVMIDDMEAENGPLMIFPGSHRGPTLDHHADGVFVGAVDLAANGLDLGQAKMLTGPAGSVSIHHGRVLHGSGLNTSDRDRRLLFYEMMAADSFPVMGSMTGFASLEEYDTRMLCGQPTIQPRLTDWPVRIPLPHPSDRGSIYEIQKGLKHRGFSIYDTDEGSG</sequence>
<dbReference type="EMBL" id="LFTY01000002">
    <property type="protein sequence ID" value="KMW56823.1"/>
    <property type="molecule type" value="Genomic_DNA"/>
</dbReference>
<dbReference type="Gene3D" id="2.60.120.620">
    <property type="entry name" value="q2cbj1_9rhob like domain"/>
    <property type="match status" value="1"/>
</dbReference>
<keyword evidence="1" id="KW-0223">Dioxygenase</keyword>
<gene>
    <name evidence="1" type="ORF">AIOL_001779</name>
</gene>
<evidence type="ECO:0000313" key="2">
    <source>
        <dbReference type="Proteomes" id="UP000037178"/>
    </source>
</evidence>
<dbReference type="InterPro" id="IPR008775">
    <property type="entry name" value="Phytyl_CoA_dOase-like"/>
</dbReference>
<dbReference type="STRING" id="1675527.AIOL_001779"/>
<dbReference type="PANTHER" id="PTHR20883:SF46">
    <property type="entry name" value="PHYTANOYL-COA HYDROXYLASE"/>
    <property type="match status" value="1"/>
</dbReference>
<reference evidence="1 2" key="1">
    <citation type="submission" date="2015-06" db="EMBL/GenBank/DDBJ databases">
        <title>Draft genome sequence of an Alphaproteobacteria species associated to the Mediterranean sponge Oscarella lobularis.</title>
        <authorList>
            <person name="Jourda C."/>
            <person name="Santini S."/>
            <person name="Claverie J.-M."/>
        </authorList>
    </citation>
    <scope>NUCLEOTIDE SEQUENCE [LARGE SCALE GENOMIC DNA]</scope>
    <source>
        <strain evidence="1">IGS</strain>
    </source>
</reference>
<dbReference type="GO" id="GO:0016706">
    <property type="term" value="F:2-oxoglutarate-dependent dioxygenase activity"/>
    <property type="evidence" value="ECO:0007669"/>
    <property type="project" value="UniProtKB-ARBA"/>
</dbReference>
<organism evidence="1 2">
    <name type="scientific">Candidatus Rhodobacter oscarellae</name>
    <dbReference type="NCBI Taxonomy" id="1675527"/>
    <lineage>
        <taxon>Bacteria</taxon>
        <taxon>Pseudomonadati</taxon>
        <taxon>Pseudomonadota</taxon>
        <taxon>Alphaproteobacteria</taxon>
        <taxon>Rhodobacterales</taxon>
        <taxon>Rhodobacter group</taxon>
        <taxon>Rhodobacter</taxon>
    </lineage>
</organism>
<accession>A0A0J9GTJ6</accession>
<keyword evidence="1" id="KW-0560">Oxidoreductase</keyword>
<comment type="caution">
    <text evidence="1">The sequence shown here is derived from an EMBL/GenBank/DDBJ whole genome shotgun (WGS) entry which is preliminary data.</text>
</comment>
<dbReference type="GO" id="GO:0005506">
    <property type="term" value="F:iron ion binding"/>
    <property type="evidence" value="ECO:0007669"/>
    <property type="project" value="UniProtKB-ARBA"/>
</dbReference>
<proteinExistence type="predicted"/>
<dbReference type="Pfam" id="PF05721">
    <property type="entry name" value="PhyH"/>
    <property type="match status" value="1"/>
</dbReference>